<proteinExistence type="predicted"/>
<reference evidence="2" key="1">
    <citation type="submission" date="2015-10" db="EMBL/GenBank/DDBJ databases">
        <authorList>
            <person name="Regsiter A."/>
            <person name="william w."/>
        </authorList>
    </citation>
    <scope>NUCLEOTIDE SEQUENCE</scope>
    <source>
        <strain evidence="2">Montdore</strain>
    </source>
</reference>
<name>A0A292Q9P7_9PEZI</name>
<evidence type="ECO:0000256" key="1">
    <source>
        <dbReference type="SAM" id="MobiDB-lite"/>
    </source>
</evidence>
<gene>
    <name evidence="2" type="ORF">GSTUAT00000088001</name>
</gene>
<accession>A0A292Q9P7</accession>
<protein>
    <submittedName>
        <fullName evidence="2">Uncharacterized protein</fullName>
    </submittedName>
</protein>
<feature type="compositionally biased region" description="Basic and acidic residues" evidence="1">
    <location>
        <begin position="23"/>
        <end position="39"/>
    </location>
</feature>
<dbReference type="AlphaFoldDB" id="A0A292Q9P7"/>
<dbReference type="EMBL" id="LN890943">
    <property type="protein sequence ID" value="CUS15811.1"/>
    <property type="molecule type" value="Genomic_DNA"/>
</dbReference>
<evidence type="ECO:0000313" key="2">
    <source>
        <dbReference type="EMBL" id="CUS15811.1"/>
    </source>
</evidence>
<dbReference type="Proteomes" id="UP001412239">
    <property type="component" value="Unassembled WGS sequence"/>
</dbReference>
<evidence type="ECO:0000313" key="3">
    <source>
        <dbReference type="Proteomes" id="UP001412239"/>
    </source>
</evidence>
<sequence length="174" mass="19306">MTIEDQLAYLSTPQLLANPGRTESQRVRGSTIEKKDKTKPSGTESEPWTPIIPRSTGKEIIATGGETHGVEEFVVMGFVSLREEETPFVLVVEAKNANLGEDMRESNNGGAVYGFITAGDRWKMARYDGVFRMSEGMEILFDSMDEDKGRWMKDYSIVVDCLLVALNSGSVTEK</sequence>
<organism evidence="2 3">
    <name type="scientific">Tuber aestivum</name>
    <name type="common">summer truffle</name>
    <dbReference type="NCBI Taxonomy" id="59557"/>
    <lineage>
        <taxon>Eukaryota</taxon>
        <taxon>Fungi</taxon>
        <taxon>Dikarya</taxon>
        <taxon>Ascomycota</taxon>
        <taxon>Pezizomycotina</taxon>
        <taxon>Pezizomycetes</taxon>
        <taxon>Pezizales</taxon>
        <taxon>Tuberaceae</taxon>
        <taxon>Tuber</taxon>
    </lineage>
</organism>
<feature type="region of interest" description="Disordered" evidence="1">
    <location>
        <begin position="14"/>
        <end position="52"/>
    </location>
</feature>
<keyword evidence="3" id="KW-1185">Reference proteome</keyword>